<dbReference type="Gene3D" id="3.20.20.70">
    <property type="entry name" value="Aldolase class I"/>
    <property type="match status" value="1"/>
</dbReference>
<dbReference type="InterPro" id="IPR022998">
    <property type="entry name" value="ThiamineP_synth_TenI"/>
</dbReference>
<feature type="binding site" evidence="9">
    <location>
        <position position="137"/>
    </location>
    <ligand>
        <name>4-amino-2-methyl-5-(diphosphooxymethyl)pyrimidine</name>
        <dbReference type="ChEBI" id="CHEBI:57841"/>
    </ligand>
</feature>
<evidence type="ECO:0000256" key="6">
    <source>
        <dbReference type="ARBA" id="ARBA00047334"/>
    </source>
</evidence>
<comment type="catalytic activity">
    <reaction evidence="6 9 10">
        <text>4-methyl-5-(2-phosphooxyethyl)-thiazole + 4-amino-2-methyl-5-(diphosphooxymethyl)pyrimidine + H(+) = thiamine phosphate + diphosphate</text>
        <dbReference type="Rhea" id="RHEA:22328"/>
        <dbReference type="ChEBI" id="CHEBI:15378"/>
        <dbReference type="ChEBI" id="CHEBI:33019"/>
        <dbReference type="ChEBI" id="CHEBI:37575"/>
        <dbReference type="ChEBI" id="CHEBI:57841"/>
        <dbReference type="ChEBI" id="CHEBI:58296"/>
        <dbReference type="EC" id="2.5.1.3"/>
    </reaction>
</comment>
<comment type="pathway">
    <text evidence="1 9 11">Cofactor biosynthesis; thiamine diphosphate biosynthesis; thiamine phosphate from 4-amino-2-methyl-5-diphosphomethylpyrimidine and 4-methyl-5-(2-phosphoethyl)-thiazole: step 1/1.</text>
</comment>
<dbReference type="CDD" id="cd00564">
    <property type="entry name" value="TMP_TenI"/>
    <property type="match status" value="1"/>
</dbReference>
<evidence type="ECO:0000256" key="2">
    <source>
        <dbReference type="ARBA" id="ARBA00022679"/>
    </source>
</evidence>
<feature type="binding site" evidence="9">
    <location>
        <position position="88"/>
    </location>
    <ligand>
        <name>Mg(2+)</name>
        <dbReference type="ChEBI" id="CHEBI:18420"/>
    </ligand>
</feature>
<dbReference type="InterPro" id="IPR034291">
    <property type="entry name" value="TMP_synthase"/>
</dbReference>
<evidence type="ECO:0000256" key="10">
    <source>
        <dbReference type="RuleBase" id="RU003826"/>
    </source>
</evidence>
<name>A0ABT1UGL6_9GAMM</name>
<comment type="catalytic activity">
    <reaction evidence="7 9 10">
        <text>2-(2-carboxy-4-methylthiazol-5-yl)ethyl phosphate + 4-amino-2-methyl-5-(diphosphooxymethyl)pyrimidine + 2 H(+) = thiamine phosphate + CO2 + diphosphate</text>
        <dbReference type="Rhea" id="RHEA:47848"/>
        <dbReference type="ChEBI" id="CHEBI:15378"/>
        <dbReference type="ChEBI" id="CHEBI:16526"/>
        <dbReference type="ChEBI" id="CHEBI:33019"/>
        <dbReference type="ChEBI" id="CHEBI:37575"/>
        <dbReference type="ChEBI" id="CHEBI:57841"/>
        <dbReference type="ChEBI" id="CHEBI:62890"/>
        <dbReference type="EC" id="2.5.1.3"/>
    </reaction>
</comment>
<feature type="binding site" evidence="9">
    <location>
        <position position="164"/>
    </location>
    <ligand>
        <name>2-[(2R,5Z)-2-carboxy-4-methylthiazol-5(2H)-ylidene]ethyl phosphate</name>
        <dbReference type="ChEBI" id="CHEBI:62899"/>
    </ligand>
</feature>
<dbReference type="PANTHER" id="PTHR20857">
    <property type="entry name" value="THIAMINE-PHOSPHATE PYROPHOSPHORYLASE"/>
    <property type="match status" value="1"/>
</dbReference>
<comment type="catalytic activity">
    <reaction evidence="8 9 10">
        <text>2-[(2R,5Z)-2-carboxy-4-methylthiazol-5(2H)-ylidene]ethyl phosphate + 4-amino-2-methyl-5-(diphosphooxymethyl)pyrimidine + 2 H(+) = thiamine phosphate + CO2 + diphosphate</text>
        <dbReference type="Rhea" id="RHEA:47844"/>
        <dbReference type="ChEBI" id="CHEBI:15378"/>
        <dbReference type="ChEBI" id="CHEBI:16526"/>
        <dbReference type="ChEBI" id="CHEBI:33019"/>
        <dbReference type="ChEBI" id="CHEBI:37575"/>
        <dbReference type="ChEBI" id="CHEBI:57841"/>
        <dbReference type="ChEBI" id="CHEBI:62899"/>
        <dbReference type="EC" id="2.5.1.3"/>
    </reaction>
</comment>
<evidence type="ECO:0000256" key="1">
    <source>
        <dbReference type="ARBA" id="ARBA00005165"/>
    </source>
</evidence>
<protein>
    <recommendedName>
        <fullName evidence="9">Thiamine-phosphate synthase</fullName>
        <shortName evidence="9">TP synthase</shortName>
        <shortName evidence="9">TPS</shortName>
        <ecNumber evidence="9">2.5.1.3</ecNumber>
    </recommendedName>
    <alternativeName>
        <fullName evidence="9">Thiamine-phosphate pyrophosphorylase</fullName>
        <shortName evidence="9">TMP pyrophosphorylase</shortName>
        <shortName evidence="9">TMP-PPase</shortName>
    </alternativeName>
</protein>
<evidence type="ECO:0000313" key="13">
    <source>
        <dbReference type="EMBL" id="MCQ8181367.1"/>
    </source>
</evidence>
<comment type="function">
    <text evidence="9">Condenses 4-methyl-5-(beta-hydroxyethyl)thiazole monophosphate (THZ-P) and 2-methyl-4-amino-5-hydroxymethyl pyrimidine pyrophosphate (HMP-PP) to form thiamine monophosphate (TMP).</text>
</comment>
<evidence type="ECO:0000256" key="11">
    <source>
        <dbReference type="RuleBase" id="RU004253"/>
    </source>
</evidence>
<keyword evidence="14" id="KW-1185">Reference proteome</keyword>
<dbReference type="GO" id="GO:0004789">
    <property type="term" value="F:thiamine-phosphate diphosphorylase activity"/>
    <property type="evidence" value="ECO:0007669"/>
    <property type="project" value="UniProtKB-EC"/>
</dbReference>
<evidence type="ECO:0000256" key="4">
    <source>
        <dbReference type="ARBA" id="ARBA00022842"/>
    </source>
</evidence>
<dbReference type="NCBIfam" id="TIGR00693">
    <property type="entry name" value="thiE"/>
    <property type="match status" value="1"/>
</dbReference>
<dbReference type="SUPFAM" id="SSF51391">
    <property type="entry name" value="Thiamin phosphate synthase"/>
    <property type="match status" value="1"/>
</dbReference>
<evidence type="ECO:0000256" key="9">
    <source>
        <dbReference type="HAMAP-Rule" id="MF_00097"/>
    </source>
</evidence>
<feature type="binding site" evidence="9">
    <location>
        <begin position="38"/>
        <end position="42"/>
    </location>
    <ligand>
        <name>4-amino-2-methyl-5-(diphosphooxymethyl)pyrimidine</name>
        <dbReference type="ChEBI" id="CHEBI:57841"/>
    </ligand>
</feature>
<comment type="similarity">
    <text evidence="9 10">Belongs to the thiamine-phosphate synthase family.</text>
</comment>
<evidence type="ECO:0000259" key="12">
    <source>
        <dbReference type="Pfam" id="PF02581"/>
    </source>
</evidence>
<keyword evidence="5 9" id="KW-0784">Thiamine biosynthesis</keyword>
<evidence type="ECO:0000256" key="7">
    <source>
        <dbReference type="ARBA" id="ARBA00047851"/>
    </source>
</evidence>
<dbReference type="HAMAP" id="MF_00097">
    <property type="entry name" value="TMP_synthase"/>
    <property type="match status" value="1"/>
</dbReference>
<evidence type="ECO:0000256" key="3">
    <source>
        <dbReference type="ARBA" id="ARBA00022723"/>
    </source>
</evidence>
<dbReference type="EC" id="2.5.1.3" evidence="9"/>
<dbReference type="InterPro" id="IPR013785">
    <property type="entry name" value="Aldolase_TIM"/>
</dbReference>
<gene>
    <name evidence="9 13" type="primary">thiE</name>
    <name evidence="13" type="ORF">NP603_09635</name>
</gene>
<dbReference type="Pfam" id="PF02581">
    <property type="entry name" value="TMP-TENI"/>
    <property type="match status" value="1"/>
</dbReference>
<evidence type="ECO:0000256" key="8">
    <source>
        <dbReference type="ARBA" id="ARBA00047883"/>
    </source>
</evidence>
<feature type="binding site" evidence="9">
    <location>
        <position position="107"/>
    </location>
    <ligand>
        <name>4-amino-2-methyl-5-(diphosphooxymethyl)pyrimidine</name>
        <dbReference type="ChEBI" id="CHEBI:57841"/>
    </ligand>
</feature>
<evidence type="ECO:0000256" key="5">
    <source>
        <dbReference type="ARBA" id="ARBA00022977"/>
    </source>
</evidence>
<keyword evidence="2 9" id="KW-0808">Transferase</keyword>
<dbReference type="Proteomes" id="UP001524569">
    <property type="component" value="Unassembled WGS sequence"/>
</dbReference>
<comment type="caution">
    <text evidence="9">Lacks conserved residue(s) required for the propagation of feature annotation.</text>
</comment>
<accession>A0ABT1UGL6</accession>
<evidence type="ECO:0000313" key="14">
    <source>
        <dbReference type="Proteomes" id="UP001524569"/>
    </source>
</evidence>
<keyword evidence="3 9" id="KW-0479">Metal-binding</keyword>
<dbReference type="EMBL" id="JANIBM010000008">
    <property type="protein sequence ID" value="MCQ8181367.1"/>
    <property type="molecule type" value="Genomic_DNA"/>
</dbReference>
<comment type="caution">
    <text evidence="13">The sequence shown here is derived from an EMBL/GenBank/DDBJ whole genome shotgun (WGS) entry which is preliminary data.</text>
</comment>
<proteinExistence type="inferred from homology"/>
<feature type="domain" description="Thiamine phosphate synthase/TenI" evidence="12">
    <location>
        <begin position="8"/>
        <end position="186"/>
    </location>
</feature>
<reference evidence="13 14" key="1">
    <citation type="submission" date="2022-07" db="EMBL/GenBank/DDBJ databases">
        <title>Methylomonas rivi sp. nov., Methylomonas rosea sp. nov., Methylomonas aureus sp. nov. and Methylomonas subterranea sp. nov., four novel methanotrophs isolated from a freshwater creek and the deep terrestrial subsurface.</title>
        <authorList>
            <person name="Abin C."/>
            <person name="Sankaranarayanan K."/>
            <person name="Garner C."/>
            <person name="Sindelar R."/>
            <person name="Kotary K."/>
            <person name="Garner R."/>
            <person name="Barclay S."/>
            <person name="Lawson P."/>
            <person name="Krumholz L."/>
        </authorList>
    </citation>
    <scope>NUCLEOTIDE SEQUENCE [LARGE SCALE GENOMIC DNA]</scope>
    <source>
        <strain evidence="13 14">SURF-1</strain>
    </source>
</reference>
<feature type="binding site" evidence="9">
    <location>
        <position position="68"/>
    </location>
    <ligand>
        <name>4-amino-2-methyl-5-(diphosphooxymethyl)pyrimidine</name>
        <dbReference type="ChEBI" id="CHEBI:57841"/>
    </ligand>
</feature>
<keyword evidence="4 9" id="KW-0460">Magnesium</keyword>
<dbReference type="RefSeq" id="WP_256610650.1">
    <property type="nucleotide sequence ID" value="NZ_JANIBM010000008.1"/>
</dbReference>
<dbReference type="PANTHER" id="PTHR20857:SF15">
    <property type="entry name" value="THIAMINE-PHOSPHATE SYNTHASE"/>
    <property type="match status" value="1"/>
</dbReference>
<organism evidence="13 14">
    <name type="scientific">Methylomonas aurea</name>
    <dbReference type="NCBI Taxonomy" id="2952224"/>
    <lineage>
        <taxon>Bacteria</taxon>
        <taxon>Pseudomonadati</taxon>
        <taxon>Pseudomonadota</taxon>
        <taxon>Gammaproteobacteria</taxon>
        <taxon>Methylococcales</taxon>
        <taxon>Methylococcaceae</taxon>
        <taxon>Methylomonas</taxon>
    </lineage>
</organism>
<sequence>MKFPRKGLYAITQPDGKSIAQVVADVEAALRGGAAVIQYRDKNPLDAGKLAAALLAVCHAHQVPLLINDSVELALAVGADGVHLGRDDGDLAAARAALGPDAIIGVSCYNDIGRATAAVAAGADYVAFGRFFPSGSKPLAAPAEIGTLQTAKRSLQVPIVAIGGILPENAGQLLAAGADLVAVIGGVFDGDPFAAARRFQALF</sequence>
<comment type="cofactor">
    <cofactor evidence="9">
        <name>Mg(2+)</name>
        <dbReference type="ChEBI" id="CHEBI:18420"/>
    </cofactor>
    <text evidence="9">Binds 1 Mg(2+) ion per subunit.</text>
</comment>
<dbReference type="InterPro" id="IPR036206">
    <property type="entry name" value="ThiamineP_synth_sf"/>
</dbReference>
<feature type="binding site" evidence="9">
    <location>
        <position position="69"/>
    </location>
    <ligand>
        <name>Mg(2+)</name>
        <dbReference type="ChEBI" id="CHEBI:18420"/>
    </ligand>
</feature>
<feature type="binding site" evidence="9">
    <location>
        <begin position="134"/>
        <end position="136"/>
    </location>
    <ligand>
        <name>2-[(2R,5Z)-2-carboxy-4-methylthiazol-5(2H)-ylidene]ethyl phosphate</name>
        <dbReference type="ChEBI" id="CHEBI:62899"/>
    </ligand>
</feature>